<evidence type="ECO:0000256" key="2">
    <source>
        <dbReference type="ARBA" id="ARBA00004186"/>
    </source>
</evidence>
<evidence type="ECO:0000256" key="9">
    <source>
        <dbReference type="ARBA" id="ARBA00023306"/>
    </source>
</evidence>
<keyword evidence="6" id="KW-0498">Mitosis</keyword>
<reference evidence="12" key="1">
    <citation type="thesis" date="2020" institute="ProQuest LLC" country="789 East Eisenhower Parkway, Ann Arbor, MI, USA">
        <title>Comparative Genomics and Chromosome Evolution.</title>
        <authorList>
            <person name="Mudd A.B."/>
        </authorList>
    </citation>
    <scope>NUCLEOTIDE SEQUENCE</scope>
    <source>
        <strain evidence="12">237g6f4</strain>
        <tissue evidence="12">Blood</tissue>
    </source>
</reference>
<evidence type="ECO:0000313" key="13">
    <source>
        <dbReference type="Proteomes" id="UP000824782"/>
    </source>
</evidence>
<dbReference type="GO" id="GO:0090307">
    <property type="term" value="P:mitotic spindle assembly"/>
    <property type="evidence" value="ECO:0007669"/>
    <property type="project" value="InterPro"/>
</dbReference>
<sequence>SAFLSHEIVSLSSEDSAGAPGSDPTAHRWQLASCARALPCVGPVLESDGCGAAVRVEDDIVARMAELTCQNNALKAQLSQLRTGAGGDVTGTSQVATKTKQEAMSAPPPASLEMRIAELNRQSAEARDKLLKLIEQQKNSLVVSPAISPITPQQGEPGRRARSMDAVTPLPQLTDSSMEETPSPGSRGSGRRSSASQRSNTSVIGSTRGGRAMAEPQWGK</sequence>
<evidence type="ECO:0000256" key="1">
    <source>
        <dbReference type="ARBA" id="ARBA00004114"/>
    </source>
</evidence>
<keyword evidence="7" id="KW-0175">Coiled coil</keyword>
<dbReference type="GO" id="GO:0046599">
    <property type="term" value="P:regulation of centriole replication"/>
    <property type="evidence" value="ECO:0007669"/>
    <property type="project" value="TreeGrafter"/>
</dbReference>
<keyword evidence="13" id="KW-1185">Reference proteome</keyword>
<proteinExistence type="predicted"/>
<dbReference type="GO" id="GO:0005813">
    <property type="term" value="C:centrosome"/>
    <property type="evidence" value="ECO:0007669"/>
    <property type="project" value="TreeGrafter"/>
</dbReference>
<feature type="non-terminal residue" evidence="12">
    <location>
        <position position="1"/>
    </location>
</feature>
<dbReference type="InterPro" id="IPR031387">
    <property type="entry name" value="SPICE1"/>
</dbReference>
<dbReference type="PANTHER" id="PTHR31167">
    <property type="entry name" value="SPINDLE AND CENTRIOLE ASSOCIATED PROTEIN 1 SPICE1"/>
    <property type="match status" value="1"/>
</dbReference>
<evidence type="ECO:0000313" key="12">
    <source>
        <dbReference type="EMBL" id="KAG8535134.1"/>
    </source>
</evidence>
<feature type="compositionally biased region" description="Polar residues" evidence="11">
    <location>
        <begin position="171"/>
        <end position="180"/>
    </location>
</feature>
<evidence type="ECO:0000256" key="6">
    <source>
        <dbReference type="ARBA" id="ARBA00022776"/>
    </source>
</evidence>
<feature type="compositionally biased region" description="Low complexity" evidence="11">
    <location>
        <begin position="183"/>
        <end position="199"/>
    </location>
</feature>
<dbReference type="Proteomes" id="UP000824782">
    <property type="component" value="Unassembled WGS sequence"/>
</dbReference>
<dbReference type="GO" id="GO:0051310">
    <property type="term" value="P:metaphase chromosome alignment"/>
    <property type="evidence" value="ECO:0007669"/>
    <property type="project" value="TreeGrafter"/>
</dbReference>
<feature type="region of interest" description="Disordered" evidence="11">
    <location>
        <begin position="145"/>
        <end position="220"/>
    </location>
</feature>
<evidence type="ECO:0000256" key="4">
    <source>
        <dbReference type="ARBA" id="ARBA00022490"/>
    </source>
</evidence>
<comment type="subcellular location">
    <subcellularLocation>
        <location evidence="1">Cytoplasm</location>
        <location evidence="1">Cytoskeleton</location>
        <location evidence="1">Microtubule organizing center</location>
        <location evidence="1">Centrosome</location>
        <location evidence="1">Centriole</location>
    </subcellularLocation>
    <subcellularLocation>
        <location evidence="2">Cytoplasm</location>
        <location evidence="2">Cytoskeleton</location>
        <location evidence="2">Spindle</location>
    </subcellularLocation>
</comment>
<evidence type="ECO:0000256" key="3">
    <source>
        <dbReference type="ARBA" id="ARBA00018313"/>
    </source>
</evidence>
<feature type="non-terminal residue" evidence="12">
    <location>
        <position position="220"/>
    </location>
</feature>
<keyword evidence="9" id="KW-0131">Cell cycle</keyword>
<keyword evidence="5" id="KW-0132">Cell division</keyword>
<dbReference type="GO" id="GO:0051301">
    <property type="term" value="P:cell division"/>
    <property type="evidence" value="ECO:0007669"/>
    <property type="project" value="UniProtKB-KW"/>
</dbReference>
<dbReference type="AlphaFoldDB" id="A0AAV6YC94"/>
<dbReference type="PANTHER" id="PTHR31167:SF3">
    <property type="entry name" value="SPINDLE AND CENTRIOLE-ASSOCIATED PROTEIN 1"/>
    <property type="match status" value="1"/>
</dbReference>
<gene>
    <name evidence="12" type="ORF">GDO81_029339</name>
</gene>
<dbReference type="GO" id="GO:0005814">
    <property type="term" value="C:centriole"/>
    <property type="evidence" value="ECO:0007669"/>
    <property type="project" value="UniProtKB-SubCell"/>
</dbReference>
<organism evidence="12 13">
    <name type="scientific">Engystomops pustulosus</name>
    <name type="common">Tungara frog</name>
    <name type="synonym">Physalaemus pustulosus</name>
    <dbReference type="NCBI Taxonomy" id="76066"/>
    <lineage>
        <taxon>Eukaryota</taxon>
        <taxon>Metazoa</taxon>
        <taxon>Chordata</taxon>
        <taxon>Craniata</taxon>
        <taxon>Vertebrata</taxon>
        <taxon>Euteleostomi</taxon>
        <taxon>Amphibia</taxon>
        <taxon>Batrachia</taxon>
        <taxon>Anura</taxon>
        <taxon>Neobatrachia</taxon>
        <taxon>Hyloidea</taxon>
        <taxon>Leptodactylidae</taxon>
        <taxon>Leiuperinae</taxon>
        <taxon>Engystomops</taxon>
    </lineage>
</organism>
<evidence type="ECO:0000256" key="5">
    <source>
        <dbReference type="ARBA" id="ARBA00022618"/>
    </source>
</evidence>
<dbReference type="GO" id="GO:0005819">
    <property type="term" value="C:spindle"/>
    <property type="evidence" value="ECO:0007669"/>
    <property type="project" value="UniProtKB-SubCell"/>
</dbReference>
<evidence type="ECO:0000256" key="8">
    <source>
        <dbReference type="ARBA" id="ARBA00023212"/>
    </source>
</evidence>
<keyword evidence="4" id="KW-0963">Cytoplasm</keyword>
<evidence type="ECO:0000256" key="11">
    <source>
        <dbReference type="SAM" id="MobiDB-lite"/>
    </source>
</evidence>
<dbReference type="EMBL" id="WNYA01077308">
    <property type="protein sequence ID" value="KAG8535134.1"/>
    <property type="molecule type" value="Genomic_DNA"/>
</dbReference>
<comment type="caution">
    <text evidence="12">The sequence shown here is derived from an EMBL/GenBank/DDBJ whole genome shotgun (WGS) entry which is preliminary data.</text>
</comment>
<keyword evidence="8" id="KW-0206">Cytoskeleton</keyword>
<protein>
    <recommendedName>
        <fullName evidence="3">Spindle and centriole-associated protein 1</fullName>
    </recommendedName>
    <alternativeName>
        <fullName evidence="10">Coiled-coil domain-containing protein 52</fullName>
    </alternativeName>
</protein>
<evidence type="ECO:0000256" key="7">
    <source>
        <dbReference type="ARBA" id="ARBA00023054"/>
    </source>
</evidence>
<name>A0AAV6YC94_ENGPU</name>
<evidence type="ECO:0000256" key="10">
    <source>
        <dbReference type="ARBA" id="ARBA00030722"/>
    </source>
</evidence>
<accession>A0AAV6YC94</accession>